<gene>
    <name evidence="1" type="ORF">PsorP6_015957</name>
</gene>
<accession>A0ACC0WNB4</accession>
<evidence type="ECO:0000313" key="1">
    <source>
        <dbReference type="EMBL" id="KAI9919872.1"/>
    </source>
</evidence>
<organism evidence="1 2">
    <name type="scientific">Peronosclerospora sorghi</name>
    <dbReference type="NCBI Taxonomy" id="230839"/>
    <lineage>
        <taxon>Eukaryota</taxon>
        <taxon>Sar</taxon>
        <taxon>Stramenopiles</taxon>
        <taxon>Oomycota</taxon>
        <taxon>Peronosporomycetes</taxon>
        <taxon>Peronosporales</taxon>
        <taxon>Peronosporaceae</taxon>
        <taxon>Peronosclerospora</taxon>
    </lineage>
</organism>
<name>A0ACC0WNB4_9STRA</name>
<reference evidence="1 2" key="1">
    <citation type="journal article" date="2022" name="bioRxiv">
        <title>The genome of the oomycete Peronosclerospora sorghi, a cosmopolitan pathogen of maize and sorghum, is inflated with dispersed pseudogenes.</title>
        <authorList>
            <person name="Fletcher K."/>
            <person name="Martin F."/>
            <person name="Isakeit T."/>
            <person name="Cavanaugh K."/>
            <person name="Magill C."/>
            <person name="Michelmore R."/>
        </authorList>
    </citation>
    <scope>NUCLEOTIDE SEQUENCE [LARGE SCALE GENOMIC DNA]</scope>
    <source>
        <strain evidence="1">P6</strain>
    </source>
</reference>
<dbReference type="Proteomes" id="UP001163321">
    <property type="component" value="Chromosome 10"/>
</dbReference>
<protein>
    <submittedName>
        <fullName evidence="1">Uncharacterized protein</fullName>
    </submittedName>
</protein>
<proteinExistence type="predicted"/>
<keyword evidence="2" id="KW-1185">Reference proteome</keyword>
<comment type="caution">
    <text evidence="1">The sequence shown here is derived from an EMBL/GenBank/DDBJ whole genome shotgun (WGS) entry which is preliminary data.</text>
</comment>
<dbReference type="EMBL" id="CM047589">
    <property type="protein sequence ID" value="KAI9919872.1"/>
    <property type="molecule type" value="Genomic_DNA"/>
</dbReference>
<evidence type="ECO:0000313" key="2">
    <source>
        <dbReference type="Proteomes" id="UP001163321"/>
    </source>
</evidence>
<sequence length="128" mass="14310">MSFISTPRLLSTRTDADKAAAVRTILATRQHRPNPVRSPASCRLPRPVASGWHPSVPCVAVRYLVFLDNAKIQPQHNRFEDVRRGPFVATLDASLDAMEFFRLLKRLSTQEPSGRRRGSRSKLDATGS</sequence>